<feature type="transmembrane region" description="Helical" evidence="1">
    <location>
        <begin position="304"/>
        <end position="321"/>
    </location>
</feature>
<dbReference type="InterPro" id="IPR025686">
    <property type="entry name" value="Glucos_trans_II"/>
</dbReference>
<dbReference type="AlphaFoldDB" id="A0A7X1VIQ2"/>
<dbReference type="EMBL" id="JARQDL010000001">
    <property type="protein sequence ID" value="MDT2944647.1"/>
    <property type="molecule type" value="Genomic_DNA"/>
</dbReference>
<feature type="transmembrane region" description="Helical" evidence="1">
    <location>
        <begin position="105"/>
        <end position="126"/>
    </location>
</feature>
<comment type="caution">
    <text evidence="2">The sequence shown here is derived from an EMBL/GenBank/DDBJ whole genome shotgun (WGS) entry which is preliminary data.</text>
</comment>
<keyword evidence="1" id="KW-0472">Membrane</keyword>
<organism evidence="2 3">
    <name type="scientific">Lactococcus lactis</name>
    <dbReference type="NCBI Taxonomy" id="1358"/>
    <lineage>
        <taxon>Bacteria</taxon>
        <taxon>Bacillati</taxon>
        <taxon>Bacillota</taxon>
        <taxon>Bacilli</taxon>
        <taxon>Lactobacillales</taxon>
        <taxon>Streptococcaceae</taxon>
        <taxon>Lactococcus</taxon>
    </lineage>
</organism>
<feature type="transmembrane region" description="Helical" evidence="1">
    <location>
        <begin position="133"/>
        <end position="155"/>
    </location>
</feature>
<gene>
    <name evidence="2" type="ORF">P7I04_01170</name>
</gene>
<dbReference type="Proteomes" id="UP001250218">
    <property type="component" value="Unassembled WGS sequence"/>
</dbReference>
<feature type="transmembrane region" description="Helical" evidence="1">
    <location>
        <begin position="328"/>
        <end position="346"/>
    </location>
</feature>
<dbReference type="RefSeq" id="WP_153241735.1">
    <property type="nucleotide sequence ID" value="NZ_JARQCI010000002.1"/>
</dbReference>
<accession>A0A7X1VIQ2</accession>
<feature type="transmembrane region" description="Helical" evidence="1">
    <location>
        <begin position="75"/>
        <end position="93"/>
    </location>
</feature>
<name>A0A7X1VIQ2_9LACT</name>
<proteinExistence type="predicted"/>
<keyword evidence="1" id="KW-0812">Transmembrane</keyword>
<sequence length="474" mass="55034">MEENKKLFKGEILPFLTIACAIILTYLPYFKNTFGIDTSTMIKNQGQMLNGYLSQGRFGMVWIFEIFIHHYNNQIVPFIVIPLLVGSGIYLYFILKKYDKRSSDFAATLFAIAFICNPVVYAQLYFKMQAVQMIVGLFCVLLGVNLSLSKLRYFLKIIGSSLLFAFSLLIYQVFIFFIFSMILFCFYFFKEKRQRIVQVMAPSWFVAGLIYFVSYFMASLMINYSSYGNETYMMWNKLNELSGFQKLGVSFIALFTLAYMVLLIITIRRFRAKKEIDLLSLILLIGSIFTFNMAFGNFRPAPRVYFGTFSTVFSGLLYLGIRKGNRLKYLSFVITLFSIFFTFSLAHKANLSYENDQMLSDKVVKYAQEQGILESETNLVFIGNLQRGNQGVINKFQAIFITGATRVSFFQFDPPLTSLRPYDFMEIKHYHFKIPDQKLRANLSLKYEDLPNYPSEKSIFWDKDENALLVKLSD</sequence>
<feature type="transmembrane region" description="Helical" evidence="1">
    <location>
        <begin position="201"/>
        <end position="227"/>
    </location>
</feature>
<evidence type="ECO:0000256" key="1">
    <source>
        <dbReference type="SAM" id="Phobius"/>
    </source>
</evidence>
<feature type="transmembrane region" description="Helical" evidence="1">
    <location>
        <begin position="247"/>
        <end position="266"/>
    </location>
</feature>
<evidence type="ECO:0000313" key="2">
    <source>
        <dbReference type="EMBL" id="MDT2944647.1"/>
    </source>
</evidence>
<protein>
    <submittedName>
        <fullName evidence="2">Glucosyltransferase domain-containing protein</fullName>
    </submittedName>
</protein>
<feature type="transmembrane region" description="Helical" evidence="1">
    <location>
        <begin position="12"/>
        <end position="29"/>
    </location>
</feature>
<evidence type="ECO:0000313" key="3">
    <source>
        <dbReference type="Proteomes" id="UP001250218"/>
    </source>
</evidence>
<feature type="transmembrane region" description="Helical" evidence="1">
    <location>
        <begin position="49"/>
        <end position="68"/>
    </location>
</feature>
<feature type="transmembrane region" description="Helical" evidence="1">
    <location>
        <begin position="278"/>
        <end position="298"/>
    </location>
</feature>
<reference evidence="2" key="1">
    <citation type="submission" date="2023-03" db="EMBL/GenBank/DDBJ databases">
        <authorList>
            <person name="Shen W."/>
            <person name="Cai J."/>
        </authorList>
    </citation>
    <scope>NUCLEOTIDE SEQUENCE</scope>
    <source>
        <strain evidence="2">Y37</strain>
    </source>
</reference>
<dbReference type="Pfam" id="PF14264">
    <property type="entry name" value="Glucos_trans_II"/>
    <property type="match status" value="1"/>
</dbReference>
<feature type="transmembrane region" description="Helical" evidence="1">
    <location>
        <begin position="161"/>
        <end position="189"/>
    </location>
</feature>
<keyword evidence="1" id="KW-1133">Transmembrane helix</keyword>